<sequence>MDRAAFFKSVRARPFGGALSQSAVDGLSALIAAFDQYGDGDVRKLAYILATAFHECDRFRSMEEYASGAAYEGRKDLGNTEPGDGKRFKGRGFVMITGRANYTDWSDRLDMDLLANPGLVKDRAIAARICVEGMMLGTFTGKDLPDYINDAKADYVNARRTVNGTDRASMIAGYAAQMLTALKAAKYGAEPKDEPAMVEAPKPITPAPVGGPRAKANGGAAGVAVATGLLTLVAKLGWIPPEVASDPETVILLSGFLLAVGGYVGAFFAPKNAA</sequence>
<reference evidence="2 3" key="1">
    <citation type="submission" date="2023-12" db="EMBL/GenBank/DDBJ databases">
        <title>Description of Novel Strain Fulvimarina sp. 2208YS6-2-32 isolated from Uroteuthis (Photololigo) edulis.</title>
        <authorList>
            <person name="Park J.-S."/>
        </authorList>
    </citation>
    <scope>NUCLEOTIDE SEQUENCE [LARGE SCALE GENOMIC DNA]</scope>
    <source>
        <strain evidence="2 3">2208YS6-2-32</strain>
    </source>
</reference>
<name>A0ABU5HYP9_9HYPH</name>
<evidence type="ECO:0000256" key="1">
    <source>
        <dbReference type="SAM" id="Phobius"/>
    </source>
</evidence>
<accession>A0ABU5HYP9</accession>
<dbReference type="EMBL" id="JAXLPB010000001">
    <property type="protein sequence ID" value="MDY8108244.1"/>
    <property type="molecule type" value="Genomic_DNA"/>
</dbReference>
<protein>
    <recommendedName>
        <fullName evidence="4">Glycoside hydrolase family 19 catalytic domain-containing protein</fullName>
    </recommendedName>
</protein>
<keyword evidence="1" id="KW-1133">Transmembrane helix</keyword>
<dbReference type="Gene3D" id="1.10.530.10">
    <property type="match status" value="1"/>
</dbReference>
<keyword evidence="3" id="KW-1185">Reference proteome</keyword>
<dbReference type="Proteomes" id="UP001294412">
    <property type="component" value="Unassembled WGS sequence"/>
</dbReference>
<organism evidence="2 3">
    <name type="scientific">Fulvimarina uroteuthidis</name>
    <dbReference type="NCBI Taxonomy" id="3098149"/>
    <lineage>
        <taxon>Bacteria</taxon>
        <taxon>Pseudomonadati</taxon>
        <taxon>Pseudomonadota</taxon>
        <taxon>Alphaproteobacteria</taxon>
        <taxon>Hyphomicrobiales</taxon>
        <taxon>Aurantimonadaceae</taxon>
        <taxon>Fulvimarina</taxon>
    </lineage>
</organism>
<keyword evidence="1" id="KW-0472">Membrane</keyword>
<comment type="caution">
    <text evidence="2">The sequence shown here is derived from an EMBL/GenBank/DDBJ whole genome shotgun (WGS) entry which is preliminary data.</text>
</comment>
<dbReference type="SUPFAM" id="SSF53955">
    <property type="entry name" value="Lysozyme-like"/>
    <property type="match status" value="1"/>
</dbReference>
<evidence type="ECO:0000313" key="2">
    <source>
        <dbReference type="EMBL" id="MDY8108244.1"/>
    </source>
</evidence>
<proteinExistence type="predicted"/>
<feature type="transmembrane region" description="Helical" evidence="1">
    <location>
        <begin position="250"/>
        <end position="269"/>
    </location>
</feature>
<gene>
    <name evidence="2" type="ORF">U0C82_03655</name>
</gene>
<dbReference type="InterPro" id="IPR023346">
    <property type="entry name" value="Lysozyme-like_dom_sf"/>
</dbReference>
<dbReference type="RefSeq" id="WP_322185691.1">
    <property type="nucleotide sequence ID" value="NZ_JAXLPB010000001.1"/>
</dbReference>
<feature type="transmembrane region" description="Helical" evidence="1">
    <location>
        <begin position="220"/>
        <end position="238"/>
    </location>
</feature>
<keyword evidence="1" id="KW-0812">Transmembrane</keyword>
<evidence type="ECO:0000313" key="3">
    <source>
        <dbReference type="Proteomes" id="UP001294412"/>
    </source>
</evidence>
<evidence type="ECO:0008006" key="4">
    <source>
        <dbReference type="Google" id="ProtNLM"/>
    </source>
</evidence>